<gene>
    <name evidence="1" type="ORF">LJ739_16630</name>
</gene>
<evidence type="ECO:0008006" key="3">
    <source>
        <dbReference type="Google" id="ProtNLM"/>
    </source>
</evidence>
<dbReference type="EMBL" id="JAJEWP010000006">
    <property type="protein sequence ID" value="MCC2617880.1"/>
    <property type="molecule type" value="Genomic_DNA"/>
</dbReference>
<name>A0ABS8GDC5_9ALTE</name>
<dbReference type="RefSeq" id="WP_229162287.1">
    <property type="nucleotide sequence ID" value="NZ_JAJEWP010000006.1"/>
</dbReference>
<evidence type="ECO:0000313" key="1">
    <source>
        <dbReference type="EMBL" id="MCC2617880.1"/>
    </source>
</evidence>
<dbReference type="Proteomes" id="UP001520878">
    <property type="component" value="Unassembled WGS sequence"/>
</dbReference>
<sequence length="116" mass="13455">MAKKCTIIYALEGIPYQSFSSQLDALHWHLKQLDITLIDLNHWHSAPLHEPLSGRERALLRDRFVLNAPHTGAVLLNRHGTILQRYEHMVDLVDLLMTCQSPQRSQPRHRQMASQQ</sequence>
<accession>A0ABS8GDC5</accession>
<keyword evidence="2" id="KW-1185">Reference proteome</keyword>
<evidence type="ECO:0000313" key="2">
    <source>
        <dbReference type="Proteomes" id="UP001520878"/>
    </source>
</evidence>
<organism evidence="1 2">
    <name type="scientific">Fluctibacter halophilus</name>
    <dbReference type="NCBI Taxonomy" id="226011"/>
    <lineage>
        <taxon>Bacteria</taxon>
        <taxon>Pseudomonadati</taxon>
        <taxon>Pseudomonadota</taxon>
        <taxon>Gammaproteobacteria</taxon>
        <taxon>Alteromonadales</taxon>
        <taxon>Alteromonadaceae</taxon>
        <taxon>Fluctibacter</taxon>
    </lineage>
</organism>
<proteinExistence type="predicted"/>
<reference evidence="1 2" key="1">
    <citation type="submission" date="2021-10" db="EMBL/GenBank/DDBJ databases">
        <title>Draft genome of Aestuariibacter halophilus JC2043.</title>
        <authorList>
            <person name="Emsley S.A."/>
            <person name="Pfannmuller K.M."/>
            <person name="Ushijima B."/>
            <person name="Saw J.H."/>
            <person name="Videau P."/>
        </authorList>
    </citation>
    <scope>NUCLEOTIDE SEQUENCE [LARGE SCALE GENOMIC DNA]</scope>
    <source>
        <strain evidence="1 2">JC2043</strain>
    </source>
</reference>
<protein>
    <recommendedName>
        <fullName evidence="3">Thioredoxin</fullName>
    </recommendedName>
</protein>
<comment type="caution">
    <text evidence="1">The sequence shown here is derived from an EMBL/GenBank/DDBJ whole genome shotgun (WGS) entry which is preliminary data.</text>
</comment>